<accession>A0A061JA67</accession>
<dbReference type="GO" id="GO:0005643">
    <property type="term" value="C:nuclear pore"/>
    <property type="evidence" value="ECO:0007669"/>
    <property type="project" value="TreeGrafter"/>
</dbReference>
<keyword evidence="4" id="KW-0813">Transport</keyword>
<evidence type="ECO:0000256" key="2">
    <source>
        <dbReference type="ARBA" id="ARBA00004496"/>
    </source>
</evidence>
<dbReference type="AlphaFoldDB" id="A0A061JA67"/>
<dbReference type="OrthoDB" id="244158at2759"/>
<dbReference type="GO" id="GO:0005737">
    <property type="term" value="C:cytoplasm"/>
    <property type="evidence" value="ECO:0007669"/>
    <property type="project" value="UniProtKB-SubCell"/>
</dbReference>
<evidence type="ECO:0000256" key="4">
    <source>
        <dbReference type="ARBA" id="ARBA00022448"/>
    </source>
</evidence>
<comment type="similarity">
    <text evidence="3">Belongs to the exportin family.</text>
</comment>
<evidence type="ECO:0000313" key="8">
    <source>
        <dbReference type="EMBL" id="ESL10152.1"/>
    </source>
</evidence>
<dbReference type="EMBL" id="AUPL01002119">
    <property type="protein sequence ID" value="ESL10152.1"/>
    <property type="molecule type" value="Genomic_DNA"/>
</dbReference>
<comment type="caution">
    <text evidence="8">The sequence shown here is derived from an EMBL/GenBank/DDBJ whole genome shotgun (WGS) entry which is preliminary data.</text>
</comment>
<dbReference type="VEuPathDB" id="TriTrypDB:TRSC58_02119"/>
<gene>
    <name evidence="8" type="ORF">TRSC58_02119</name>
</gene>
<dbReference type="GO" id="GO:0006611">
    <property type="term" value="P:protein export from nucleus"/>
    <property type="evidence" value="ECO:0007669"/>
    <property type="project" value="TreeGrafter"/>
</dbReference>
<evidence type="ECO:0000256" key="1">
    <source>
        <dbReference type="ARBA" id="ARBA00004123"/>
    </source>
</evidence>
<evidence type="ECO:0000256" key="3">
    <source>
        <dbReference type="ARBA" id="ARBA00009466"/>
    </source>
</evidence>
<sequence length="1062" mass="118495">MSTNGLNDIAAVEGFALRLYGGDKAALQLVTDLGWGKVAAAMGMPLMQTVLQESTSAYAIFFVAQTLRYWVGTNCSVADLVSLEASLSWLIVQRHEVLNASSVEVIIRLLCAVVKQGFCDAPELQGFPHRVTAALMVEGFDYSERQVALACDILVAFIDEMERAEGAGCSLVRHKRTSVCFRDECLLPVFRAASHCLKRLRHTQWKAVCSVVALVKRILVFDFTCSCDEALNDVMTFEFPQEWAADLVDQGLLTRLFDVYAAPVMDAKFFCNVLEALTPLVSVSASLYASRQQQTEWMNTILAATLSIMESRLHLEEAAVLREFCRLLNRIKPNFTIDELRRSPCYEQWVRAAAEFTKLCFQNWRHARQSFLSLTSIWAKLVGSQSYCKDGCTLFELLAPDVCLAYMMSNQEQAERFATDGETSAFDDYILDADTETMLMEFEFVSQLLRFCGETAEKYLLHETSSLLEAMKVPEAHTSPQLSCVAERLACIITLASSWLTSYRFSRNARALDSSVVLACLRVVRQGHQVSFARFLPLAAGRHLHGSLLAFLRAAWHVLLLDRLDESNKLRESLRHEFSPHQSETPATLFLGLVVNEVMDCISSCSGRTVFEAIHLLSEMAQSPSTAVVLRTLPQFHGHQPVLEARSMQTAKDAAMFYRLQYHLSRIKAQVHFLGCTAESSWEDFVRPLYEELGMCLRAGAVPADGHAESLTRVICLWRGVFRSCVGQNEYKVLLRQFFPFFLLLTQQLQNLSGTVCGVQLLHLINEITQNRFRRINFGVNGVEGYHLFRAVSGSLDAAVPLVSKVLESRNTCLEEWGIKCLRISLHTGRNILAGGYCNLGVLRLYEDKVLMACLAALWRAVTLVDRPCFCHYEKLARAHLMLAGELFKELHLWFLCEVPVAELLHVIHMLEFALAHHISSSASLASLSAEALGVFTSMLCSAEGSDCVEHRDRVRGSLLRADPSLFTRLLRLTLDAVVSRKCSSSTVEVLLRTLIALDGDCFLQLAGEFAGFALAAGKDAEVRAAFVLLGSSACEAVRKNNSNLFTKPFQHFTTLVSSCLC</sequence>
<protein>
    <recommendedName>
        <fullName evidence="10">Exportin-1/Importin-beta-like domain-containing protein</fullName>
    </recommendedName>
</protein>
<dbReference type="InterPro" id="IPR044189">
    <property type="entry name" value="XPO4/7-like"/>
</dbReference>
<name>A0A061JA67_TRYRA</name>
<evidence type="ECO:0000256" key="5">
    <source>
        <dbReference type="ARBA" id="ARBA00022490"/>
    </source>
</evidence>
<dbReference type="PANTHER" id="PTHR12596:SF19">
    <property type="entry name" value="IMPORTIN N-TERMINAL DOMAIN-CONTAINING PROTEIN"/>
    <property type="match status" value="1"/>
</dbReference>
<reference evidence="8 9" key="1">
    <citation type="submission" date="2013-07" db="EMBL/GenBank/DDBJ databases">
        <authorList>
            <person name="Stoco P.H."/>
            <person name="Wagner G."/>
            <person name="Gerber A."/>
            <person name="Zaha A."/>
            <person name="Thompson C."/>
            <person name="Bartholomeu D.C."/>
            <person name="Luckemeyer D.D."/>
            <person name="Bahia D."/>
            <person name="Loreto E."/>
            <person name="Prestes E.B."/>
            <person name="Lima F.M."/>
            <person name="Rodrigues-Luiz G."/>
            <person name="Vallejo G.A."/>
            <person name="Filho J.F."/>
            <person name="Monteiro K.M."/>
            <person name="Tyler K.M."/>
            <person name="de Almeida L.G."/>
            <person name="Ortiz M.F."/>
            <person name="Siervo M.A."/>
            <person name="de Moraes M.H."/>
            <person name="Cunha O.L."/>
            <person name="Mendonca-Neto R."/>
            <person name="Silva R."/>
            <person name="Teixeira S.M."/>
            <person name="Murta S.M."/>
            <person name="Sincero T.C."/>
            <person name="Mendes T.A."/>
            <person name="Urmenyi T.P."/>
            <person name="Silva V.G."/>
            <person name="da Rocha W.D."/>
            <person name="Andersson B."/>
            <person name="Romanha A.J."/>
            <person name="Steindel M."/>
            <person name="de Vasconcelos A.T."/>
            <person name="Grisard E.C."/>
        </authorList>
    </citation>
    <scope>NUCLEOTIDE SEQUENCE [LARGE SCALE GENOMIC DNA]</scope>
    <source>
        <strain evidence="8 9">SC58</strain>
    </source>
</reference>
<dbReference type="GO" id="GO:0005049">
    <property type="term" value="F:nuclear export signal receptor activity"/>
    <property type="evidence" value="ECO:0007669"/>
    <property type="project" value="InterPro"/>
</dbReference>
<dbReference type="PANTHER" id="PTHR12596">
    <property type="entry name" value="EXPORTIN 4,7-RELATED"/>
    <property type="match status" value="1"/>
</dbReference>
<keyword evidence="5" id="KW-0963">Cytoplasm</keyword>
<organism evidence="8 9">
    <name type="scientific">Trypanosoma rangeli SC58</name>
    <dbReference type="NCBI Taxonomy" id="429131"/>
    <lineage>
        <taxon>Eukaryota</taxon>
        <taxon>Discoba</taxon>
        <taxon>Euglenozoa</taxon>
        <taxon>Kinetoplastea</taxon>
        <taxon>Metakinetoplastina</taxon>
        <taxon>Trypanosomatida</taxon>
        <taxon>Trypanosomatidae</taxon>
        <taxon>Trypanosoma</taxon>
        <taxon>Herpetosoma</taxon>
    </lineage>
</organism>
<evidence type="ECO:0000313" key="9">
    <source>
        <dbReference type="Proteomes" id="UP000031737"/>
    </source>
</evidence>
<evidence type="ECO:0008006" key="10">
    <source>
        <dbReference type="Google" id="ProtNLM"/>
    </source>
</evidence>
<proteinExistence type="inferred from homology"/>
<keyword evidence="6" id="KW-0653">Protein transport</keyword>
<keyword evidence="9" id="KW-1185">Reference proteome</keyword>
<evidence type="ECO:0000256" key="7">
    <source>
        <dbReference type="ARBA" id="ARBA00023242"/>
    </source>
</evidence>
<keyword evidence="7" id="KW-0539">Nucleus</keyword>
<dbReference type="Proteomes" id="UP000031737">
    <property type="component" value="Unassembled WGS sequence"/>
</dbReference>
<evidence type="ECO:0000256" key="6">
    <source>
        <dbReference type="ARBA" id="ARBA00022927"/>
    </source>
</evidence>
<comment type="subcellular location">
    <subcellularLocation>
        <location evidence="2">Cytoplasm</location>
    </subcellularLocation>
    <subcellularLocation>
        <location evidence="1">Nucleus</location>
    </subcellularLocation>
</comment>